<reference evidence="1" key="1">
    <citation type="submission" date="2020-04" db="EMBL/GenBank/DDBJ databases">
        <authorList>
            <person name="Chiriac C."/>
            <person name="Salcher M."/>
            <person name="Ghai R."/>
            <person name="Kavagutti S V."/>
        </authorList>
    </citation>
    <scope>NUCLEOTIDE SEQUENCE</scope>
</reference>
<dbReference type="EMBL" id="LR796423">
    <property type="protein sequence ID" value="CAB4143816.1"/>
    <property type="molecule type" value="Genomic_DNA"/>
</dbReference>
<accession>A0A6J5MFH5</accession>
<proteinExistence type="predicted"/>
<protein>
    <submittedName>
        <fullName evidence="1">Uncharacterized protein</fullName>
    </submittedName>
</protein>
<organism evidence="1">
    <name type="scientific">uncultured Caudovirales phage</name>
    <dbReference type="NCBI Taxonomy" id="2100421"/>
    <lineage>
        <taxon>Viruses</taxon>
        <taxon>Duplodnaviria</taxon>
        <taxon>Heunggongvirae</taxon>
        <taxon>Uroviricota</taxon>
        <taxon>Caudoviricetes</taxon>
        <taxon>Peduoviridae</taxon>
        <taxon>Maltschvirus</taxon>
        <taxon>Maltschvirus maltsch</taxon>
    </lineage>
</organism>
<name>A0A6J5MFH5_9CAUD</name>
<gene>
    <name evidence="1" type="ORF">UFOVP447_267</name>
</gene>
<sequence>MVEDSSPSTMNVSGIKQPEKSEWRVWLMGDYGKSPYGAIVYQPNKGMEPNWFHRKMQELCFGFQWRKNETV</sequence>
<evidence type="ECO:0000313" key="1">
    <source>
        <dbReference type="EMBL" id="CAB4143816.1"/>
    </source>
</evidence>